<dbReference type="InParanoid" id="A0A2K2CAX3"/>
<proteinExistence type="predicted"/>
<keyword evidence="2" id="KW-1185">Reference proteome</keyword>
<dbReference type="EMBL" id="CM009290">
    <property type="protein sequence ID" value="PNT59177.1"/>
    <property type="molecule type" value="Genomic_DNA"/>
</dbReference>
<evidence type="ECO:0000313" key="2">
    <source>
        <dbReference type="Proteomes" id="UP000006729"/>
    </source>
</evidence>
<evidence type="ECO:0000313" key="1">
    <source>
        <dbReference type="EMBL" id="PNT59177.1"/>
    </source>
</evidence>
<accession>A0A2K2CAX3</accession>
<reference evidence="1 2" key="1">
    <citation type="journal article" date="2006" name="Science">
        <title>The genome of black cottonwood, Populus trichocarpa (Torr. &amp; Gray).</title>
        <authorList>
            <person name="Tuskan G.A."/>
            <person name="Difazio S."/>
            <person name="Jansson S."/>
            <person name="Bohlmann J."/>
            <person name="Grigoriev I."/>
            <person name="Hellsten U."/>
            <person name="Putnam N."/>
            <person name="Ralph S."/>
            <person name="Rombauts S."/>
            <person name="Salamov A."/>
            <person name="Schein J."/>
            <person name="Sterck L."/>
            <person name="Aerts A."/>
            <person name="Bhalerao R.R."/>
            <person name="Bhalerao R.P."/>
            <person name="Blaudez D."/>
            <person name="Boerjan W."/>
            <person name="Brun A."/>
            <person name="Brunner A."/>
            <person name="Busov V."/>
            <person name="Campbell M."/>
            <person name="Carlson J."/>
            <person name="Chalot M."/>
            <person name="Chapman J."/>
            <person name="Chen G.L."/>
            <person name="Cooper D."/>
            <person name="Coutinho P.M."/>
            <person name="Couturier J."/>
            <person name="Covert S."/>
            <person name="Cronk Q."/>
            <person name="Cunningham R."/>
            <person name="Davis J."/>
            <person name="Degroeve S."/>
            <person name="Dejardin A."/>
            <person name="Depamphilis C."/>
            <person name="Detter J."/>
            <person name="Dirks B."/>
            <person name="Dubchak I."/>
            <person name="Duplessis S."/>
            <person name="Ehlting J."/>
            <person name="Ellis B."/>
            <person name="Gendler K."/>
            <person name="Goodstein D."/>
            <person name="Gribskov M."/>
            <person name="Grimwood J."/>
            <person name="Groover A."/>
            <person name="Gunter L."/>
            <person name="Hamberger B."/>
            <person name="Heinze B."/>
            <person name="Helariutta Y."/>
            <person name="Henrissat B."/>
            <person name="Holligan D."/>
            <person name="Holt R."/>
            <person name="Huang W."/>
            <person name="Islam-Faridi N."/>
            <person name="Jones S."/>
            <person name="Jones-Rhoades M."/>
            <person name="Jorgensen R."/>
            <person name="Joshi C."/>
            <person name="Kangasjarvi J."/>
            <person name="Karlsson J."/>
            <person name="Kelleher C."/>
            <person name="Kirkpatrick R."/>
            <person name="Kirst M."/>
            <person name="Kohler A."/>
            <person name="Kalluri U."/>
            <person name="Larimer F."/>
            <person name="Leebens-Mack J."/>
            <person name="Leple J.C."/>
            <person name="Locascio P."/>
            <person name="Lou Y."/>
            <person name="Lucas S."/>
            <person name="Martin F."/>
            <person name="Montanini B."/>
            <person name="Napoli C."/>
            <person name="Nelson D.R."/>
            <person name="Nelson C."/>
            <person name="Nieminen K."/>
            <person name="Nilsson O."/>
            <person name="Pereda V."/>
            <person name="Peter G."/>
            <person name="Philippe R."/>
            <person name="Pilate G."/>
            <person name="Poliakov A."/>
            <person name="Razumovskaya J."/>
            <person name="Richardson P."/>
            <person name="Rinaldi C."/>
            <person name="Ritland K."/>
            <person name="Rouze P."/>
            <person name="Ryaboy D."/>
            <person name="Schmutz J."/>
            <person name="Schrader J."/>
            <person name="Segerman B."/>
            <person name="Shin H."/>
            <person name="Siddiqui A."/>
            <person name="Sterky F."/>
            <person name="Terry A."/>
            <person name="Tsai C.J."/>
            <person name="Uberbacher E."/>
            <person name="Unneberg P."/>
            <person name="Vahala J."/>
            <person name="Wall K."/>
            <person name="Wessler S."/>
            <person name="Yang G."/>
            <person name="Yin T."/>
            <person name="Douglas C."/>
            <person name="Marra M."/>
            <person name="Sandberg G."/>
            <person name="Van de Peer Y."/>
            <person name="Rokhsar D."/>
        </authorList>
    </citation>
    <scope>NUCLEOTIDE SEQUENCE [LARGE SCALE GENOMIC DNA]</scope>
    <source>
        <strain evidence="2">cv. Nisqually</strain>
    </source>
</reference>
<organism evidence="1 2">
    <name type="scientific">Populus trichocarpa</name>
    <name type="common">Western balsam poplar</name>
    <name type="synonym">Populus balsamifera subsp. trichocarpa</name>
    <dbReference type="NCBI Taxonomy" id="3694"/>
    <lineage>
        <taxon>Eukaryota</taxon>
        <taxon>Viridiplantae</taxon>
        <taxon>Streptophyta</taxon>
        <taxon>Embryophyta</taxon>
        <taxon>Tracheophyta</taxon>
        <taxon>Spermatophyta</taxon>
        <taxon>Magnoliopsida</taxon>
        <taxon>eudicotyledons</taxon>
        <taxon>Gunneridae</taxon>
        <taxon>Pentapetalae</taxon>
        <taxon>rosids</taxon>
        <taxon>fabids</taxon>
        <taxon>Malpighiales</taxon>
        <taxon>Salicaceae</taxon>
        <taxon>Saliceae</taxon>
        <taxon>Populus</taxon>
    </lineage>
</organism>
<dbReference type="AlphaFoldDB" id="A0A2K2CAX3"/>
<protein>
    <submittedName>
        <fullName evidence="1">Uncharacterized protein</fullName>
    </submittedName>
</protein>
<dbReference type="Proteomes" id="UP000006729">
    <property type="component" value="Chromosome 1"/>
</dbReference>
<gene>
    <name evidence="1" type="ORF">POPTR_001G394700</name>
</gene>
<name>A0A2K2CAX3_POPTR</name>
<sequence length="71" mass="8018">METVNLKWTYACSKPANKRSMPHIRLSQNRLQSNACSTEENKIPCAEKGKWLYQLNINSSKKGGGSELYKG</sequence>